<reference evidence="2 3" key="1">
    <citation type="submission" date="2022-09" db="EMBL/GenBank/DDBJ databases">
        <authorList>
            <person name="Palmer J.M."/>
        </authorList>
    </citation>
    <scope>NUCLEOTIDE SEQUENCE [LARGE SCALE GENOMIC DNA]</scope>
    <source>
        <strain evidence="2 3">DSM 7382</strain>
    </source>
</reference>
<keyword evidence="1" id="KW-0812">Transmembrane</keyword>
<feature type="transmembrane region" description="Helical" evidence="1">
    <location>
        <begin position="40"/>
        <end position="57"/>
    </location>
</feature>
<keyword evidence="1" id="KW-0472">Membrane</keyword>
<evidence type="ECO:0000256" key="1">
    <source>
        <dbReference type="SAM" id="Phobius"/>
    </source>
</evidence>
<dbReference type="AlphaFoldDB" id="A0AAW0F7X8"/>
<dbReference type="EMBL" id="JASBNA010000106">
    <property type="protein sequence ID" value="KAK7676725.1"/>
    <property type="molecule type" value="Genomic_DNA"/>
</dbReference>
<accession>A0AAW0F7X8</accession>
<organism evidence="2 3">
    <name type="scientific">Cerrena zonata</name>
    <dbReference type="NCBI Taxonomy" id="2478898"/>
    <lineage>
        <taxon>Eukaryota</taxon>
        <taxon>Fungi</taxon>
        <taxon>Dikarya</taxon>
        <taxon>Basidiomycota</taxon>
        <taxon>Agaricomycotina</taxon>
        <taxon>Agaricomycetes</taxon>
        <taxon>Polyporales</taxon>
        <taxon>Cerrenaceae</taxon>
        <taxon>Cerrena</taxon>
    </lineage>
</organism>
<dbReference type="PANTHER" id="PTHR35043">
    <property type="entry name" value="TRANSCRIPTION FACTOR DOMAIN-CONTAINING PROTEIN"/>
    <property type="match status" value="1"/>
</dbReference>
<feature type="transmembrane region" description="Helical" evidence="1">
    <location>
        <begin position="77"/>
        <end position="96"/>
    </location>
</feature>
<comment type="caution">
    <text evidence="2">The sequence shown here is derived from an EMBL/GenBank/DDBJ whole genome shotgun (WGS) entry which is preliminary data.</text>
</comment>
<feature type="transmembrane region" description="Helical" evidence="1">
    <location>
        <begin position="392"/>
        <end position="412"/>
    </location>
</feature>
<sequence length="445" mass="49940">MPSPIGTMSSSLSDNPLQSCLSSRKSLWASAPQSRGTSNILTICLSTIFICVWQAWHPNIPKRRPEHRVVLHDLLEGAIQFIVFLLCPESLFVIAFEDFRQAYILCNNVNRLGCFSSAPVSRHSRICRKRLSRDVPERSLSIPPRLHRWTLTHSFYAVMGGYAIAADNAGAAELFTSYQALSGSEVQRILQHSPSRVPELSEESIFARSQRDALSKAVALLQIFSFCMTCILRRAEGLSLSVLEVSTIGYAVCAILAYLPWWKKPRISTEPTLIKSNVEVTEDINRDGASGSGALNIGGVVELVPNAILEKYRGEDFVWAVGFISPSVYGLLHLLAWNDSFPTCIEHILWRISTVVVTASGMAIFLTVFVGAALEEWFRYMLDVDNVNWTAAMIRTLLHILVYSIVLLYILARLYMIIETFRQLLYLPPDAYQVASWSYYLPHIS</sequence>
<proteinExistence type="predicted"/>
<gene>
    <name evidence="2" type="ORF">QCA50_020301</name>
</gene>
<feature type="transmembrane region" description="Helical" evidence="1">
    <location>
        <begin position="238"/>
        <end position="261"/>
    </location>
</feature>
<evidence type="ECO:0000313" key="3">
    <source>
        <dbReference type="Proteomes" id="UP001385951"/>
    </source>
</evidence>
<protein>
    <submittedName>
        <fullName evidence="2">Uncharacterized protein</fullName>
    </submittedName>
</protein>
<dbReference type="Proteomes" id="UP001385951">
    <property type="component" value="Unassembled WGS sequence"/>
</dbReference>
<evidence type="ECO:0000313" key="2">
    <source>
        <dbReference type="EMBL" id="KAK7676725.1"/>
    </source>
</evidence>
<feature type="transmembrane region" description="Helical" evidence="1">
    <location>
        <begin position="317"/>
        <end position="336"/>
    </location>
</feature>
<keyword evidence="1" id="KW-1133">Transmembrane helix</keyword>
<dbReference type="PANTHER" id="PTHR35043:SF7">
    <property type="entry name" value="TRANSCRIPTION FACTOR DOMAIN-CONTAINING PROTEIN"/>
    <property type="match status" value="1"/>
</dbReference>
<keyword evidence="3" id="KW-1185">Reference proteome</keyword>
<name>A0AAW0F7X8_9APHY</name>
<feature type="transmembrane region" description="Helical" evidence="1">
    <location>
        <begin position="348"/>
        <end position="372"/>
    </location>
</feature>